<dbReference type="AlphaFoldDB" id="A0AAD6PKJ8"/>
<name>A0AAD6PKJ8_9ROSI</name>
<comment type="caution">
    <text evidence="1">The sequence shown here is derived from an EMBL/GenBank/DDBJ whole genome shotgun (WGS) entry which is preliminary data.</text>
</comment>
<organism evidence="1 2">
    <name type="scientific">Salix udensis</name>
    <dbReference type="NCBI Taxonomy" id="889485"/>
    <lineage>
        <taxon>Eukaryota</taxon>
        <taxon>Viridiplantae</taxon>
        <taxon>Streptophyta</taxon>
        <taxon>Embryophyta</taxon>
        <taxon>Tracheophyta</taxon>
        <taxon>Spermatophyta</taxon>
        <taxon>Magnoliopsida</taxon>
        <taxon>eudicotyledons</taxon>
        <taxon>Gunneridae</taxon>
        <taxon>Pentapetalae</taxon>
        <taxon>rosids</taxon>
        <taxon>fabids</taxon>
        <taxon>Malpighiales</taxon>
        <taxon>Salicaceae</taxon>
        <taxon>Saliceae</taxon>
        <taxon>Salix</taxon>
    </lineage>
</organism>
<dbReference type="EMBL" id="JAPFFJ010000002">
    <property type="protein sequence ID" value="KAJ6433737.1"/>
    <property type="molecule type" value="Genomic_DNA"/>
</dbReference>
<sequence length="31" mass="3716">MIWEDIWLNSMGCLKDTLKFSIKLKNKMQLS</sequence>
<proteinExistence type="predicted"/>
<reference evidence="1 2" key="1">
    <citation type="journal article" date="2023" name="Int. J. Mol. Sci.">
        <title>De Novo Assembly and Annotation of 11 Diverse Shrub Willow (Salix) Genomes Reveals Novel Gene Organization in Sex-Linked Regions.</title>
        <authorList>
            <person name="Hyden B."/>
            <person name="Feng K."/>
            <person name="Yates T.B."/>
            <person name="Jawdy S."/>
            <person name="Cereghino C."/>
            <person name="Smart L.B."/>
            <person name="Muchero W."/>
        </authorList>
    </citation>
    <scope>NUCLEOTIDE SEQUENCE [LARGE SCALE GENOMIC DNA]</scope>
    <source>
        <tissue evidence="1">Shoot tip</tissue>
    </source>
</reference>
<keyword evidence="2" id="KW-1185">Reference proteome</keyword>
<protein>
    <submittedName>
        <fullName evidence="1">Uncharacterized protein</fullName>
    </submittedName>
</protein>
<dbReference type="Proteomes" id="UP001162972">
    <property type="component" value="Chromosome 13"/>
</dbReference>
<feature type="non-terminal residue" evidence="1">
    <location>
        <position position="31"/>
    </location>
</feature>
<accession>A0AAD6PKJ8</accession>
<evidence type="ECO:0000313" key="1">
    <source>
        <dbReference type="EMBL" id="KAJ6433737.1"/>
    </source>
</evidence>
<gene>
    <name evidence="1" type="ORF">OIU84_017440</name>
</gene>
<evidence type="ECO:0000313" key="2">
    <source>
        <dbReference type="Proteomes" id="UP001162972"/>
    </source>
</evidence>